<gene>
    <name evidence="2" type="ORF">SAMN05421842_12029</name>
</gene>
<name>A0A1I1PW45_9CLOT</name>
<dbReference type="OrthoDB" id="1929575at2"/>
<protein>
    <submittedName>
        <fullName evidence="2">Uncharacterized protein</fullName>
    </submittedName>
</protein>
<dbReference type="Proteomes" id="UP000199263">
    <property type="component" value="Unassembled WGS sequence"/>
</dbReference>
<reference evidence="2 3" key="1">
    <citation type="submission" date="2016-10" db="EMBL/GenBank/DDBJ databases">
        <authorList>
            <person name="de Groot N.N."/>
        </authorList>
    </citation>
    <scope>NUCLEOTIDE SEQUENCE [LARGE SCALE GENOMIC DNA]</scope>
    <source>
        <strain evidence="2 3">DSM 12992</strain>
    </source>
</reference>
<dbReference type="RefSeq" id="WP_090092358.1">
    <property type="nucleotide sequence ID" value="NZ_FOMG01000020.1"/>
</dbReference>
<dbReference type="AlphaFoldDB" id="A0A1I1PW45"/>
<keyword evidence="1" id="KW-0175">Coiled coil</keyword>
<dbReference type="STRING" id="119641.SAMN05421842_12029"/>
<proteinExistence type="predicted"/>
<accession>A0A1I1PW45</accession>
<evidence type="ECO:0000313" key="2">
    <source>
        <dbReference type="EMBL" id="SFD11213.1"/>
    </source>
</evidence>
<keyword evidence="3" id="KW-1185">Reference proteome</keyword>
<evidence type="ECO:0000313" key="3">
    <source>
        <dbReference type="Proteomes" id="UP000199263"/>
    </source>
</evidence>
<evidence type="ECO:0000256" key="1">
    <source>
        <dbReference type="SAM" id="Coils"/>
    </source>
</evidence>
<sequence>MGCRCNDISDCKNDIEVLGTGKGYIKELIELDQEGEEKLNLLANLCEATFTADNIDGLKSEEKKLNDILAETLSDLKIRVERKIDDLRDELTHLKREDKHYHERHHHNHD</sequence>
<organism evidence="2 3">
    <name type="scientific">Clostridium uliginosum</name>
    <dbReference type="NCBI Taxonomy" id="119641"/>
    <lineage>
        <taxon>Bacteria</taxon>
        <taxon>Bacillati</taxon>
        <taxon>Bacillota</taxon>
        <taxon>Clostridia</taxon>
        <taxon>Eubacteriales</taxon>
        <taxon>Clostridiaceae</taxon>
        <taxon>Clostridium</taxon>
    </lineage>
</organism>
<feature type="coiled-coil region" evidence="1">
    <location>
        <begin position="70"/>
        <end position="104"/>
    </location>
</feature>
<dbReference type="EMBL" id="FOMG01000020">
    <property type="protein sequence ID" value="SFD11213.1"/>
    <property type="molecule type" value="Genomic_DNA"/>
</dbReference>